<dbReference type="AlphaFoldDB" id="G1WY81"/>
<comment type="caution">
    <text evidence="1">The sequence shown here is derived from an EMBL/GenBank/DDBJ whole genome shotgun (WGS) entry which is preliminary data.</text>
</comment>
<gene>
    <name evidence="1" type="ORF">AOL_s00004g241</name>
</gene>
<protein>
    <submittedName>
        <fullName evidence="1">Uncharacterized protein</fullName>
    </submittedName>
</protein>
<dbReference type="HOGENOM" id="CLU_2291024_0_0_1"/>
<dbReference type="Proteomes" id="UP000008784">
    <property type="component" value="Unassembled WGS sequence"/>
</dbReference>
<evidence type="ECO:0000313" key="1">
    <source>
        <dbReference type="EMBL" id="EGX54208.1"/>
    </source>
</evidence>
<accession>G1WY81</accession>
<proteinExistence type="predicted"/>
<sequence>MVWWWRYHEELERLPGLLQFRGTDEYNDKEAVALRRDELQVLTGCNFHLLNAVLDLKDDSDTLGLSYDDFLSLLVQREPFRSIRAAVRDIAFSVGFIDSNM</sequence>
<dbReference type="RefSeq" id="XP_011117193.1">
    <property type="nucleotide sequence ID" value="XM_011118891.1"/>
</dbReference>
<organism evidence="1 2">
    <name type="scientific">Arthrobotrys oligospora (strain ATCC 24927 / CBS 115.81 / DSM 1491)</name>
    <name type="common">Nematode-trapping fungus</name>
    <name type="synonym">Didymozoophaga oligospora</name>
    <dbReference type="NCBI Taxonomy" id="756982"/>
    <lineage>
        <taxon>Eukaryota</taxon>
        <taxon>Fungi</taxon>
        <taxon>Dikarya</taxon>
        <taxon>Ascomycota</taxon>
        <taxon>Pezizomycotina</taxon>
        <taxon>Orbiliomycetes</taxon>
        <taxon>Orbiliales</taxon>
        <taxon>Orbiliaceae</taxon>
        <taxon>Orbilia</taxon>
        <taxon>Orbilia oligospora</taxon>
    </lineage>
</organism>
<name>G1WY81_ARTOA</name>
<keyword evidence="2" id="KW-1185">Reference proteome</keyword>
<dbReference type="GeneID" id="22888096"/>
<reference evidence="1 2" key="1">
    <citation type="journal article" date="2011" name="PLoS Pathog.">
        <title>Genomic and proteomic analyses of the fungus Arthrobotrys oligospora provide insights into nematode-trap formation.</title>
        <authorList>
            <person name="Yang J."/>
            <person name="Wang L."/>
            <person name="Ji X."/>
            <person name="Feng Y."/>
            <person name="Li X."/>
            <person name="Zou C."/>
            <person name="Xu J."/>
            <person name="Ren Y."/>
            <person name="Mi Q."/>
            <person name="Wu J."/>
            <person name="Liu S."/>
            <person name="Liu Y."/>
            <person name="Huang X."/>
            <person name="Wang H."/>
            <person name="Niu X."/>
            <person name="Li J."/>
            <person name="Liang L."/>
            <person name="Luo Y."/>
            <person name="Ji K."/>
            <person name="Zhou W."/>
            <person name="Yu Z."/>
            <person name="Li G."/>
            <person name="Liu Y."/>
            <person name="Li L."/>
            <person name="Qiao M."/>
            <person name="Feng L."/>
            <person name="Zhang K.-Q."/>
        </authorList>
    </citation>
    <scope>NUCLEOTIDE SEQUENCE [LARGE SCALE GENOMIC DNA]</scope>
    <source>
        <strain evidence="2">ATCC 24927 / CBS 115.81 / DSM 1491</strain>
    </source>
</reference>
<evidence type="ECO:0000313" key="2">
    <source>
        <dbReference type="Proteomes" id="UP000008784"/>
    </source>
</evidence>
<dbReference type="EMBL" id="ADOT01000005">
    <property type="protein sequence ID" value="EGX54208.1"/>
    <property type="molecule type" value="Genomic_DNA"/>
</dbReference>
<dbReference type="InParanoid" id="G1WY81"/>